<reference evidence="5 6" key="1">
    <citation type="submission" date="2024-09" db="EMBL/GenBank/DDBJ databases">
        <authorList>
            <person name="Sun Q."/>
            <person name="Mori K."/>
        </authorList>
    </citation>
    <scope>NUCLEOTIDE SEQUENCE [LARGE SCALE GENOMIC DNA]</scope>
    <source>
        <strain evidence="5 6">JCM 9626</strain>
    </source>
</reference>
<name>A0ABV5K6W4_9ACTN</name>
<sequence length="174" mass="17931">MSLSRLVARPLIAAGIIYLAQGNLRDPSKAAPKAAPVADKLVPLAKKAGIPLPSDAQQLVRLNAGVQVAGSLALATGRAPRLGAAALVGSLVPTTIAGHAFWAETDPVAKKAQTMQFAKNLALTGALLIVAGDTDGKPGLAWRARRGVKTARREAKHLAASTRREAKLAKAKVS</sequence>
<organism evidence="5 6">
    <name type="scientific">Nocardioides plantarum</name>
    <dbReference type="NCBI Taxonomy" id="29299"/>
    <lineage>
        <taxon>Bacteria</taxon>
        <taxon>Bacillati</taxon>
        <taxon>Actinomycetota</taxon>
        <taxon>Actinomycetes</taxon>
        <taxon>Propionibacteriales</taxon>
        <taxon>Nocardioidaceae</taxon>
        <taxon>Nocardioides</taxon>
    </lineage>
</organism>
<protein>
    <submittedName>
        <fullName evidence="5">DoxX family membrane protein</fullName>
    </submittedName>
</protein>
<evidence type="ECO:0000256" key="1">
    <source>
        <dbReference type="ARBA" id="ARBA00004141"/>
    </source>
</evidence>
<comment type="caution">
    <text evidence="5">The sequence shown here is derived from an EMBL/GenBank/DDBJ whole genome shotgun (WGS) entry which is preliminary data.</text>
</comment>
<dbReference type="RefSeq" id="WP_140009893.1">
    <property type="nucleotide sequence ID" value="NZ_JBHMDG010000006.1"/>
</dbReference>
<keyword evidence="2" id="KW-0812">Transmembrane</keyword>
<evidence type="ECO:0000256" key="2">
    <source>
        <dbReference type="ARBA" id="ARBA00022692"/>
    </source>
</evidence>
<dbReference type="EMBL" id="JBHMDG010000006">
    <property type="protein sequence ID" value="MFB9312498.1"/>
    <property type="molecule type" value="Genomic_DNA"/>
</dbReference>
<comment type="subcellular location">
    <subcellularLocation>
        <location evidence="1">Membrane</location>
        <topology evidence="1">Multi-pass membrane protein</topology>
    </subcellularLocation>
</comment>
<keyword evidence="4" id="KW-0472">Membrane</keyword>
<evidence type="ECO:0000256" key="4">
    <source>
        <dbReference type="ARBA" id="ARBA00023136"/>
    </source>
</evidence>
<dbReference type="InterPro" id="IPR032808">
    <property type="entry name" value="DoxX"/>
</dbReference>
<keyword evidence="6" id="KW-1185">Reference proteome</keyword>
<gene>
    <name evidence="5" type="ORF">ACFFRI_05530</name>
</gene>
<evidence type="ECO:0000313" key="5">
    <source>
        <dbReference type="EMBL" id="MFB9312498.1"/>
    </source>
</evidence>
<proteinExistence type="predicted"/>
<evidence type="ECO:0000313" key="6">
    <source>
        <dbReference type="Proteomes" id="UP001589750"/>
    </source>
</evidence>
<keyword evidence="3" id="KW-1133">Transmembrane helix</keyword>
<accession>A0ABV5K6W4</accession>
<dbReference type="Pfam" id="PF07681">
    <property type="entry name" value="DoxX"/>
    <property type="match status" value="1"/>
</dbReference>
<dbReference type="Proteomes" id="UP001589750">
    <property type="component" value="Unassembled WGS sequence"/>
</dbReference>
<evidence type="ECO:0000256" key="3">
    <source>
        <dbReference type="ARBA" id="ARBA00022989"/>
    </source>
</evidence>